<evidence type="ECO:0000256" key="1">
    <source>
        <dbReference type="SAM" id="Phobius"/>
    </source>
</evidence>
<feature type="transmembrane region" description="Helical" evidence="1">
    <location>
        <begin position="29"/>
        <end position="46"/>
    </location>
</feature>
<feature type="non-terminal residue" evidence="2">
    <location>
        <position position="64"/>
    </location>
</feature>
<accession>A0A2J5P897</accession>
<gene>
    <name evidence="2" type="ORF">CWN49_32170</name>
</gene>
<keyword evidence="1" id="KW-0472">Membrane</keyword>
<name>A0A2J5P897_9ENTR</name>
<reference evidence="2 3" key="1">
    <citation type="submission" date="2017-11" db="EMBL/GenBank/DDBJ databases">
        <authorList>
            <person name="Han C.G."/>
        </authorList>
    </citation>
    <scope>NUCLEOTIDE SEQUENCE [LARGE SCALE GENOMIC DNA]</scope>
    <source>
        <strain evidence="2 3">A10</strain>
    </source>
</reference>
<dbReference type="EMBL" id="PIDR01001648">
    <property type="protein sequence ID" value="PLO61922.1"/>
    <property type="molecule type" value="Genomic_DNA"/>
</dbReference>
<organism evidence="2 3">
    <name type="scientific">Klebsiella michiganensis</name>
    <dbReference type="NCBI Taxonomy" id="1134687"/>
    <lineage>
        <taxon>Bacteria</taxon>
        <taxon>Pseudomonadati</taxon>
        <taxon>Pseudomonadota</taxon>
        <taxon>Gammaproteobacteria</taxon>
        <taxon>Enterobacterales</taxon>
        <taxon>Enterobacteriaceae</taxon>
        <taxon>Klebsiella/Raoultella group</taxon>
        <taxon>Klebsiella</taxon>
    </lineage>
</organism>
<dbReference type="Proteomes" id="UP000234667">
    <property type="component" value="Unassembled WGS sequence"/>
</dbReference>
<dbReference type="AlphaFoldDB" id="A0A2J5P897"/>
<sequence>MKKTLFWLLVLVLSPIAVLVVITPMDSQKQYIFGLLSIGILFVMGFSKNRSVSVIMVVTSLLMS</sequence>
<proteinExistence type="predicted"/>
<comment type="caution">
    <text evidence="2">The sequence shown here is derived from an EMBL/GenBank/DDBJ whole genome shotgun (WGS) entry which is preliminary data.</text>
</comment>
<keyword evidence="1" id="KW-0812">Transmembrane</keyword>
<evidence type="ECO:0000313" key="2">
    <source>
        <dbReference type="EMBL" id="PLO61922.1"/>
    </source>
</evidence>
<reference evidence="2 3" key="2">
    <citation type="submission" date="2018-01" db="EMBL/GenBank/DDBJ databases">
        <title>Genomic study of Klebsiella pneumoniae.</title>
        <authorList>
            <person name="Yang Y."/>
            <person name="Bicalho R."/>
        </authorList>
    </citation>
    <scope>NUCLEOTIDE SEQUENCE [LARGE SCALE GENOMIC DNA]</scope>
    <source>
        <strain evidence="2 3">A10</strain>
    </source>
</reference>
<evidence type="ECO:0000313" key="3">
    <source>
        <dbReference type="Proteomes" id="UP000234667"/>
    </source>
</evidence>
<keyword evidence="1" id="KW-1133">Transmembrane helix</keyword>
<protein>
    <submittedName>
        <fullName evidence="2">Cellulose synthase catalytic subunit (UDP-forming)</fullName>
    </submittedName>
</protein>